<sequence>VGTRKSASRRWTMVNSPSAYVSSSSNAESSSNTNYKKRERDLCKECMESGDGTYIPYCDPVCPNRVRKAATSPTDEDCIECIKSGYPAVIPSCSHACDNRKRKAAVPPGFPEMPKFPDMPTFPSYPNNGNSNSASSHNNVPFGSVVHSTNTVNGKKREAEEKAFHSSCKCNTKCMHNRCIEVCQRCDDSGCTQLSACNGKREAEYLEHLRRSIETQAYTANERVYLANRRSLSPVK</sequence>
<name>A0A2A6BKD2_PRIPA</name>
<reference evidence="2" key="1">
    <citation type="journal article" date="2008" name="Nat. Genet.">
        <title>The Pristionchus pacificus genome provides a unique perspective on nematode lifestyle and parasitism.</title>
        <authorList>
            <person name="Dieterich C."/>
            <person name="Clifton S.W."/>
            <person name="Schuster L.N."/>
            <person name="Chinwalla A."/>
            <person name="Delehaunty K."/>
            <person name="Dinkelacker I."/>
            <person name="Fulton L."/>
            <person name="Fulton R."/>
            <person name="Godfrey J."/>
            <person name="Minx P."/>
            <person name="Mitreva M."/>
            <person name="Roeseler W."/>
            <person name="Tian H."/>
            <person name="Witte H."/>
            <person name="Yang S.P."/>
            <person name="Wilson R.K."/>
            <person name="Sommer R.J."/>
        </authorList>
    </citation>
    <scope>NUCLEOTIDE SEQUENCE [LARGE SCALE GENOMIC DNA]</scope>
    <source>
        <strain evidence="2">PS312</strain>
    </source>
</reference>
<proteinExistence type="predicted"/>
<keyword evidence="2" id="KW-1185">Reference proteome</keyword>
<dbReference type="Proteomes" id="UP000005239">
    <property type="component" value="Unassembled WGS sequence"/>
</dbReference>
<dbReference type="EnsemblMetazoa" id="PPA35774.1">
    <property type="protein sequence ID" value="PPA35774.1"/>
    <property type="gene ID" value="WBGene00274143"/>
</dbReference>
<reference evidence="1" key="2">
    <citation type="submission" date="2022-06" db="UniProtKB">
        <authorList>
            <consortium name="EnsemblMetazoa"/>
        </authorList>
    </citation>
    <scope>IDENTIFICATION</scope>
    <source>
        <strain evidence="1">PS312</strain>
    </source>
</reference>
<accession>A0A2A6BKD2</accession>
<evidence type="ECO:0000313" key="2">
    <source>
        <dbReference type="Proteomes" id="UP000005239"/>
    </source>
</evidence>
<protein>
    <submittedName>
        <fullName evidence="1">Uncharacterized protein</fullName>
    </submittedName>
</protein>
<accession>A0A8R1UPA0</accession>
<gene>
    <name evidence="1" type="primary">WBGene00274143</name>
</gene>
<dbReference type="AlphaFoldDB" id="A0A2A6BKD2"/>
<organism evidence="1 2">
    <name type="scientific">Pristionchus pacificus</name>
    <name type="common">Parasitic nematode worm</name>
    <dbReference type="NCBI Taxonomy" id="54126"/>
    <lineage>
        <taxon>Eukaryota</taxon>
        <taxon>Metazoa</taxon>
        <taxon>Ecdysozoa</taxon>
        <taxon>Nematoda</taxon>
        <taxon>Chromadorea</taxon>
        <taxon>Rhabditida</taxon>
        <taxon>Rhabditina</taxon>
        <taxon>Diplogasteromorpha</taxon>
        <taxon>Diplogasteroidea</taxon>
        <taxon>Neodiplogasteridae</taxon>
        <taxon>Pristionchus</taxon>
    </lineage>
</organism>
<evidence type="ECO:0000313" key="1">
    <source>
        <dbReference type="EnsemblMetazoa" id="PPA35774.1"/>
    </source>
</evidence>